<evidence type="ECO:0008006" key="4">
    <source>
        <dbReference type="Google" id="ProtNLM"/>
    </source>
</evidence>
<keyword evidence="1" id="KW-0472">Membrane</keyword>
<dbReference type="OrthoDB" id="7907064at2"/>
<proteinExistence type="predicted"/>
<keyword evidence="1" id="KW-0812">Transmembrane</keyword>
<name>A0A1N7JY04_9RHOB</name>
<keyword evidence="1" id="KW-1133">Transmembrane helix</keyword>
<gene>
    <name evidence="2" type="ORF">SAMN05421580_102162</name>
</gene>
<accession>A0A1N7JY04</accession>
<dbReference type="Proteomes" id="UP000186221">
    <property type="component" value="Unassembled WGS sequence"/>
</dbReference>
<feature type="transmembrane region" description="Helical" evidence="1">
    <location>
        <begin position="21"/>
        <end position="41"/>
    </location>
</feature>
<evidence type="ECO:0000256" key="1">
    <source>
        <dbReference type="SAM" id="Phobius"/>
    </source>
</evidence>
<dbReference type="EMBL" id="FTOG01000002">
    <property type="protein sequence ID" value="SIS54171.1"/>
    <property type="molecule type" value="Genomic_DNA"/>
</dbReference>
<dbReference type="AlphaFoldDB" id="A0A1N7JY04"/>
<dbReference type="STRING" id="453582.SAMN05421580_102162"/>
<evidence type="ECO:0000313" key="2">
    <source>
        <dbReference type="EMBL" id="SIS54171.1"/>
    </source>
</evidence>
<reference evidence="3" key="1">
    <citation type="submission" date="2017-01" db="EMBL/GenBank/DDBJ databases">
        <authorList>
            <person name="Varghese N."/>
            <person name="Submissions S."/>
        </authorList>
    </citation>
    <scope>NUCLEOTIDE SEQUENCE [LARGE SCALE GENOMIC DNA]</scope>
    <source>
        <strain evidence="3">DSM 19945</strain>
    </source>
</reference>
<sequence>MKIRGLHINLPRQLRRSEEGAVTIPTLFWLPLFLMIMAAGVELGVTTIKQTLFDRGVDMSVRILRLGIADLPTREQLKRSICENIAFIPDCMETLSVEVVPIITTGTPWTAPQQVPALCPKDIANYPTPQVLRGATNQPMLVRACLEMEPMMKANPLGMVLGSGPNGTFPLIARSVFINEPRPGS</sequence>
<organism evidence="2 3">
    <name type="scientific">Rhodobacter aestuarii</name>
    <dbReference type="NCBI Taxonomy" id="453582"/>
    <lineage>
        <taxon>Bacteria</taxon>
        <taxon>Pseudomonadati</taxon>
        <taxon>Pseudomonadota</taxon>
        <taxon>Alphaproteobacteria</taxon>
        <taxon>Rhodobacterales</taxon>
        <taxon>Rhodobacter group</taxon>
        <taxon>Rhodobacter</taxon>
    </lineage>
</organism>
<protein>
    <recommendedName>
        <fullName evidence="4">TadE-like protein</fullName>
    </recommendedName>
</protein>
<keyword evidence="3" id="KW-1185">Reference proteome</keyword>
<evidence type="ECO:0000313" key="3">
    <source>
        <dbReference type="Proteomes" id="UP000186221"/>
    </source>
</evidence>